<dbReference type="EMBL" id="AB930182">
    <property type="protein sequence ID" value="BAO79532.1"/>
    <property type="molecule type" value="Genomic_DNA"/>
</dbReference>
<sequence>RGTWTSRDKKCCHTKPPVTGCRYKWNFRLEAKPRH</sequence>
<accession>A0A024FSI3</accession>
<proteinExistence type="predicted"/>
<evidence type="ECO:0000313" key="2">
    <source>
        <dbReference type="Proteomes" id="UP000214715"/>
    </source>
</evidence>
<keyword evidence="2" id="KW-1185">Reference proteome</keyword>
<name>A0A024FSI3_9CAUD</name>
<feature type="non-terminal residue" evidence="1">
    <location>
        <position position="1"/>
    </location>
</feature>
<evidence type="ECO:0000313" key="1">
    <source>
        <dbReference type="EMBL" id="BAO79532.1"/>
    </source>
</evidence>
<reference evidence="1 2" key="1">
    <citation type="submission" date="2014-04" db="EMBL/GenBank/DDBJ databases">
        <title>Whole genome of SPG24 was analyzed in behalf of its correct identification and originality.</title>
        <authorList>
            <person name="Lee O.H."/>
        </authorList>
    </citation>
    <scope>NUCLEOTIDE SEQUENCE [LARGE SCALE GENOMIC DNA]</scope>
    <source>
        <strain evidence="1 2">SPG24</strain>
    </source>
</reference>
<dbReference type="Proteomes" id="UP000214715">
    <property type="component" value="Genome"/>
</dbReference>
<organism evidence="1 2">
    <name type="scientific">Bacillus phage SPG24</name>
    <dbReference type="NCBI Taxonomy" id="1497851"/>
    <lineage>
        <taxon>Viruses</taxon>
        <taxon>Duplodnaviria</taxon>
        <taxon>Heunggongvirae</taxon>
        <taxon>Uroviricota</taxon>
        <taxon>Caudoviricetes</taxon>
        <taxon>Herelleviridae</taxon>
        <taxon>Bastillevirinae</taxon>
        <taxon>Nitunavirus</taxon>
        <taxon>Nitunavirus SPG24</taxon>
    </lineage>
</organism>
<protein>
    <submittedName>
        <fullName evidence="1">Uncharacterized protein</fullName>
    </submittedName>
</protein>